<keyword evidence="4" id="KW-1185">Reference proteome</keyword>
<feature type="compositionally biased region" description="Basic and acidic residues" evidence="1">
    <location>
        <begin position="21"/>
        <end position="36"/>
    </location>
</feature>
<dbReference type="EMBL" id="JBAHYK010003158">
    <property type="protein sequence ID" value="KAL0563845.1"/>
    <property type="molecule type" value="Genomic_DNA"/>
</dbReference>
<proteinExistence type="predicted"/>
<dbReference type="Gene3D" id="3.30.420.10">
    <property type="entry name" value="Ribonuclease H-like superfamily/Ribonuclease H"/>
    <property type="match status" value="1"/>
</dbReference>
<dbReference type="Proteomes" id="UP001465976">
    <property type="component" value="Unassembled WGS sequence"/>
</dbReference>
<gene>
    <name evidence="3" type="ORF">V5O48_018216</name>
</gene>
<dbReference type="InterPro" id="IPR036397">
    <property type="entry name" value="RNaseH_sf"/>
</dbReference>
<evidence type="ECO:0000313" key="4">
    <source>
        <dbReference type="Proteomes" id="UP001465976"/>
    </source>
</evidence>
<sequence length="783" mass="87866">MPLFFQPRATRGISRPAVVQSRDRHSGSSESTREGPELEANSDGSPAREDVFRRDNFDNLIKEIAMVMDNDEFADVRIEEGRVIDESISEEDEDSTEVNAKAAEKETAESEVPERSVLHQYLLNIRTNIQKEINDHGQPQCYIDGQFFIHPRHPVFALHNAARTTFSPDPLCFRPVFVWLPTYLPHRPEHYKCHCGGRLTMNGYNDNIARRVRTSTGEDYFLLTNRYICDARRAGNPGCGTSYQGSDPHIIGQLPRWIQEAFPAYLTARSAVDKLVIDQMKACFAGRFGPEPFSKMLRELQMLEQSRRELMYLTAAVTYGLSGSTQVPPFPAFNDRMKYAGSAPSIFYVKCVWTDFISAVKMYMDRVQASLTAFKLAGDHTFRIMKAMARLKSEPIFSALFSLVNEWEEIRAQAMGLTKGFSILPEMFKEVSVGLKEHGHQPTALYFCDNPLAERDFHEKVTQSLKDNVHHISARNDLPPERALFKITSPFDFYDTFMTVNSACDSILEDLASLRPTETLVVALSIHRDHSLPEVLRSIQVRTRDKIIVLDVKQLPSSNIPGSLHALLTNPRIIKVGYGIQMCMAAIAAAFEMPELVAQAASASLKAQFLELGRLAKVKGAVQDPSAPLCDLVLVVLKKHLPQEPSPRTSSEPSLKHWSDDAALNVDCIWHVYRSLAQYKSVGLPLSPSETRVGQLVTLVASCKEVAEGVVLEHDGTIRVVMDDDGTETDIKITPAYSLIQINKVLVSGQLVSKHKQTVQWIYEHGIVLVFKLGLILFILTND</sequence>
<feature type="region of interest" description="Disordered" evidence="1">
    <location>
        <begin position="1"/>
        <end position="50"/>
    </location>
</feature>
<evidence type="ECO:0000256" key="1">
    <source>
        <dbReference type="SAM" id="MobiDB-lite"/>
    </source>
</evidence>
<dbReference type="InterPro" id="IPR012337">
    <property type="entry name" value="RNaseH-like_sf"/>
</dbReference>
<evidence type="ECO:0000313" key="3">
    <source>
        <dbReference type="EMBL" id="KAL0563845.1"/>
    </source>
</evidence>
<reference evidence="3 4" key="1">
    <citation type="submission" date="2024-02" db="EMBL/GenBank/DDBJ databases">
        <title>A draft genome for the cacao thread blight pathogen Marasmius crinis-equi.</title>
        <authorList>
            <person name="Cohen S.P."/>
            <person name="Baruah I.K."/>
            <person name="Amoako-Attah I."/>
            <person name="Bukari Y."/>
            <person name="Meinhardt L.W."/>
            <person name="Bailey B.A."/>
        </authorList>
    </citation>
    <scope>NUCLEOTIDE SEQUENCE [LARGE SCALE GENOMIC DNA]</scope>
    <source>
        <strain evidence="3 4">GH-76</strain>
    </source>
</reference>
<feature type="non-terminal residue" evidence="3">
    <location>
        <position position="783"/>
    </location>
</feature>
<dbReference type="SUPFAM" id="SSF53098">
    <property type="entry name" value="Ribonuclease H-like"/>
    <property type="match status" value="1"/>
</dbReference>
<dbReference type="Pfam" id="PF20499">
    <property type="entry name" value="DUF6729"/>
    <property type="match status" value="1"/>
</dbReference>
<feature type="domain" description="DUF6729" evidence="2">
    <location>
        <begin position="174"/>
        <end position="318"/>
    </location>
</feature>
<dbReference type="InterPro" id="IPR046616">
    <property type="entry name" value="DUF6729"/>
</dbReference>
<comment type="caution">
    <text evidence="3">The sequence shown here is derived from an EMBL/GenBank/DDBJ whole genome shotgun (WGS) entry which is preliminary data.</text>
</comment>
<protein>
    <recommendedName>
        <fullName evidence="2">DUF6729 domain-containing protein</fullName>
    </recommendedName>
</protein>
<name>A0ABR3ELY4_9AGAR</name>
<organism evidence="3 4">
    <name type="scientific">Marasmius crinis-equi</name>
    <dbReference type="NCBI Taxonomy" id="585013"/>
    <lineage>
        <taxon>Eukaryota</taxon>
        <taxon>Fungi</taxon>
        <taxon>Dikarya</taxon>
        <taxon>Basidiomycota</taxon>
        <taxon>Agaricomycotina</taxon>
        <taxon>Agaricomycetes</taxon>
        <taxon>Agaricomycetidae</taxon>
        <taxon>Agaricales</taxon>
        <taxon>Marasmiineae</taxon>
        <taxon>Marasmiaceae</taxon>
        <taxon>Marasmius</taxon>
    </lineage>
</organism>
<accession>A0ABR3ELY4</accession>
<evidence type="ECO:0000259" key="2">
    <source>
        <dbReference type="Pfam" id="PF20499"/>
    </source>
</evidence>